<feature type="compositionally biased region" description="Acidic residues" evidence="3">
    <location>
        <begin position="127"/>
        <end position="138"/>
    </location>
</feature>
<protein>
    <recommendedName>
        <fullName evidence="4">SH2 domain-containing protein</fullName>
    </recommendedName>
</protein>
<feature type="compositionally biased region" description="Basic and acidic residues" evidence="3">
    <location>
        <begin position="153"/>
        <end position="170"/>
    </location>
</feature>
<keyword evidence="6" id="KW-1185">Reference proteome</keyword>
<organism evidence="5 6">
    <name type="scientific">Tegillarca granosa</name>
    <name type="common">Malaysian cockle</name>
    <name type="synonym">Anadara granosa</name>
    <dbReference type="NCBI Taxonomy" id="220873"/>
    <lineage>
        <taxon>Eukaryota</taxon>
        <taxon>Metazoa</taxon>
        <taxon>Spiralia</taxon>
        <taxon>Lophotrochozoa</taxon>
        <taxon>Mollusca</taxon>
        <taxon>Bivalvia</taxon>
        <taxon>Autobranchia</taxon>
        <taxon>Pteriomorphia</taxon>
        <taxon>Arcoida</taxon>
        <taxon>Arcoidea</taxon>
        <taxon>Arcidae</taxon>
        <taxon>Tegillarca</taxon>
    </lineage>
</organism>
<dbReference type="EMBL" id="JARBDR010000246">
    <property type="protein sequence ID" value="KAJ8317636.1"/>
    <property type="molecule type" value="Genomic_DNA"/>
</dbReference>
<keyword evidence="1 2" id="KW-0727">SH2 domain</keyword>
<reference evidence="5 6" key="1">
    <citation type="submission" date="2022-12" db="EMBL/GenBank/DDBJ databases">
        <title>Chromosome-level genome of Tegillarca granosa.</title>
        <authorList>
            <person name="Kim J."/>
        </authorList>
    </citation>
    <scope>NUCLEOTIDE SEQUENCE [LARGE SCALE GENOMIC DNA]</scope>
    <source>
        <strain evidence="5">Teg-2019</strain>
        <tissue evidence="5">Adductor muscle</tissue>
    </source>
</reference>
<dbReference type="PANTHER" id="PTHR14098">
    <property type="entry name" value="SH2 DOMAIN CONTAINING PROTEIN"/>
    <property type="match status" value="1"/>
</dbReference>
<dbReference type="InterPro" id="IPR036860">
    <property type="entry name" value="SH2_dom_sf"/>
</dbReference>
<feature type="region of interest" description="Disordered" evidence="3">
    <location>
        <begin position="59"/>
        <end position="412"/>
    </location>
</feature>
<feature type="compositionally biased region" description="Pro residues" evidence="3">
    <location>
        <begin position="344"/>
        <end position="361"/>
    </location>
</feature>
<name>A0ABQ9FNA0_TEGGR</name>
<feature type="compositionally biased region" description="Acidic residues" evidence="3">
    <location>
        <begin position="96"/>
        <end position="108"/>
    </location>
</feature>
<proteinExistence type="predicted"/>
<dbReference type="PANTHER" id="PTHR14098:SF14">
    <property type="entry name" value="SH2 DOMAIN-CONTAINING PROTEIN"/>
    <property type="match status" value="1"/>
</dbReference>
<feature type="compositionally biased region" description="Polar residues" evidence="3">
    <location>
        <begin position="62"/>
        <end position="71"/>
    </location>
</feature>
<gene>
    <name evidence="5" type="ORF">KUTeg_005540</name>
</gene>
<dbReference type="InterPro" id="IPR051751">
    <property type="entry name" value="Immunoreceptor_sig_adapters"/>
</dbReference>
<dbReference type="PROSITE" id="PS50001">
    <property type="entry name" value="SH2"/>
    <property type="match status" value="1"/>
</dbReference>
<evidence type="ECO:0000313" key="6">
    <source>
        <dbReference type="Proteomes" id="UP001217089"/>
    </source>
</evidence>
<evidence type="ECO:0000259" key="4">
    <source>
        <dbReference type="PROSITE" id="PS50001"/>
    </source>
</evidence>
<accession>A0ABQ9FNA0</accession>
<dbReference type="Pfam" id="PF00017">
    <property type="entry name" value="SH2"/>
    <property type="match status" value="1"/>
</dbReference>
<dbReference type="SMART" id="SM00252">
    <property type="entry name" value="SH2"/>
    <property type="match status" value="1"/>
</dbReference>
<evidence type="ECO:0000256" key="3">
    <source>
        <dbReference type="SAM" id="MobiDB-lite"/>
    </source>
</evidence>
<feature type="domain" description="SH2" evidence="4">
    <location>
        <begin position="409"/>
        <end position="490"/>
    </location>
</feature>
<evidence type="ECO:0000256" key="2">
    <source>
        <dbReference type="PROSITE-ProRule" id="PRU00191"/>
    </source>
</evidence>
<sequence>MDKMSKTLPEYNSLVRWTVNDVCLWLMENGFSNFVQKVALMDQDLQELLRCVKAIERKESPSRPQGVQNIVNRPPPRQPDPPKKDYKAPPTVPTNDDSDEGSGPDDDYMWPQSDFSDSDDQPRLIEEDVYDDPYEEKEETTTRKPSRSTSHSIVDKLKFELQKRSKKEEVPSEDSDSEDYEKPSGPSSKPGPSHVHRPPPPLPTQQKTTPKPPVPAATARRAPPQPKEEEQLVYEEVEETNNTQQKPPKPQIMHRRPPVEPPPVEETQTSIPDHRAPPLPPNAKNKAKLPPPPVAVEETQDVYEIPTETSPTEQPAYLDMQKPQSKVEEQELYELPEQEEKPAPSRPLPSKPQPESAPPPPKTKHIHVPKPPGRKDPAVSRPLPTLPTPDNDSKDEEDTTGEENISSFPWYHQIERKEADRKLKEHGTTGVFLIRNSSKANQPYTLALLYESNVFNLPIRQRDDKKYAMGNPKKHEQGFDKVSQLVEFFSSHTLILSGTTSGVRCFGACHVIAYYSFDLYLYKMSFLIFIAGNRIMELFFYI</sequence>
<feature type="compositionally biased region" description="Low complexity" evidence="3">
    <location>
        <begin position="183"/>
        <end position="193"/>
    </location>
</feature>
<evidence type="ECO:0000313" key="5">
    <source>
        <dbReference type="EMBL" id="KAJ8317636.1"/>
    </source>
</evidence>
<dbReference type="InterPro" id="IPR000980">
    <property type="entry name" value="SH2"/>
</dbReference>
<dbReference type="SUPFAM" id="SSF55550">
    <property type="entry name" value="SH2 domain"/>
    <property type="match status" value="1"/>
</dbReference>
<dbReference type="Gene3D" id="3.30.505.10">
    <property type="entry name" value="SH2 domain"/>
    <property type="match status" value="1"/>
</dbReference>
<evidence type="ECO:0000256" key="1">
    <source>
        <dbReference type="ARBA" id="ARBA00022999"/>
    </source>
</evidence>
<dbReference type="Proteomes" id="UP001217089">
    <property type="component" value="Unassembled WGS sequence"/>
</dbReference>
<comment type="caution">
    <text evidence="5">The sequence shown here is derived from an EMBL/GenBank/DDBJ whole genome shotgun (WGS) entry which is preliminary data.</text>
</comment>